<sequence length="376" mass="40335">MSTNSATNQPLYFPPPPTSVVKDADSKKNLKFNFAKSKPSKETNVTVTSIEEPPEPTLKKRVTSTKRVRQWILLTLLILSFTMIILSTIFAYCAALPHSDNIVAAQAAAASPGATTTTSTISLVSVSASTSTPMLPRDTPQSNSNDPSIEAALAEDASNQQRFSTTSAMAALTFYTATLPFLTMLHTTIELLTSLIRPQTTQHTRLGDALRFRAGADVDARGLVTRRRIGTLLSFSASALLCLGWLTMQMFWINCEIATFGGSPGAEQICPVQIRGHRMGGVSELSVGKVVLGFVVLIGYLGYCVYLVRFVGVFSLGRKGVGLGSGSGGRMTGFRRRARFASASLGTVREVEGERDAERGDAESVVIVIEGGKETK</sequence>
<name>A0ABR0KEU0_9EURO</name>
<keyword evidence="3" id="KW-1185">Reference proteome</keyword>
<evidence type="ECO:0000313" key="3">
    <source>
        <dbReference type="Proteomes" id="UP001345013"/>
    </source>
</evidence>
<dbReference type="EMBL" id="JAVRRG010000032">
    <property type="protein sequence ID" value="KAK5094713.1"/>
    <property type="molecule type" value="Genomic_DNA"/>
</dbReference>
<organism evidence="2 3">
    <name type="scientific">Lithohypha guttulata</name>
    <dbReference type="NCBI Taxonomy" id="1690604"/>
    <lineage>
        <taxon>Eukaryota</taxon>
        <taxon>Fungi</taxon>
        <taxon>Dikarya</taxon>
        <taxon>Ascomycota</taxon>
        <taxon>Pezizomycotina</taxon>
        <taxon>Eurotiomycetes</taxon>
        <taxon>Chaetothyriomycetidae</taxon>
        <taxon>Chaetothyriales</taxon>
        <taxon>Trichomeriaceae</taxon>
        <taxon>Lithohypha</taxon>
    </lineage>
</organism>
<keyword evidence="1" id="KW-0472">Membrane</keyword>
<gene>
    <name evidence="2" type="ORF">LTR24_003413</name>
</gene>
<evidence type="ECO:0000256" key="1">
    <source>
        <dbReference type="SAM" id="Phobius"/>
    </source>
</evidence>
<dbReference type="Proteomes" id="UP001345013">
    <property type="component" value="Unassembled WGS sequence"/>
</dbReference>
<keyword evidence="1" id="KW-0812">Transmembrane</keyword>
<feature type="transmembrane region" description="Helical" evidence="1">
    <location>
        <begin position="231"/>
        <end position="253"/>
    </location>
</feature>
<evidence type="ECO:0000313" key="2">
    <source>
        <dbReference type="EMBL" id="KAK5094713.1"/>
    </source>
</evidence>
<keyword evidence="1" id="KW-1133">Transmembrane helix</keyword>
<feature type="transmembrane region" description="Helical" evidence="1">
    <location>
        <begin position="71"/>
        <end position="92"/>
    </location>
</feature>
<feature type="transmembrane region" description="Helical" evidence="1">
    <location>
        <begin position="172"/>
        <end position="196"/>
    </location>
</feature>
<accession>A0ABR0KEU0</accession>
<proteinExistence type="predicted"/>
<comment type="caution">
    <text evidence="2">The sequence shown here is derived from an EMBL/GenBank/DDBJ whole genome shotgun (WGS) entry which is preliminary data.</text>
</comment>
<feature type="transmembrane region" description="Helical" evidence="1">
    <location>
        <begin position="290"/>
        <end position="308"/>
    </location>
</feature>
<protein>
    <submittedName>
        <fullName evidence="2">Uncharacterized protein</fullName>
    </submittedName>
</protein>
<reference evidence="2 3" key="1">
    <citation type="submission" date="2023-08" db="EMBL/GenBank/DDBJ databases">
        <title>Black Yeasts Isolated from many extreme environments.</title>
        <authorList>
            <person name="Coleine C."/>
            <person name="Stajich J.E."/>
            <person name="Selbmann L."/>
        </authorList>
    </citation>
    <scope>NUCLEOTIDE SEQUENCE [LARGE SCALE GENOMIC DNA]</scope>
    <source>
        <strain evidence="2 3">CCFEE 5885</strain>
    </source>
</reference>